<dbReference type="Proteomes" id="UP000283975">
    <property type="component" value="Unassembled WGS sequence"/>
</dbReference>
<organism evidence="1 2">
    <name type="scientific">Enterocloster bolteae</name>
    <dbReference type="NCBI Taxonomy" id="208479"/>
    <lineage>
        <taxon>Bacteria</taxon>
        <taxon>Bacillati</taxon>
        <taxon>Bacillota</taxon>
        <taxon>Clostridia</taxon>
        <taxon>Lachnospirales</taxon>
        <taxon>Lachnospiraceae</taxon>
        <taxon>Enterocloster</taxon>
    </lineage>
</organism>
<proteinExistence type="predicted"/>
<protein>
    <recommendedName>
        <fullName evidence="3">HK97 gp10 family phage protein</fullName>
    </recommendedName>
</protein>
<gene>
    <name evidence="1" type="ORF">DW839_17940</name>
</gene>
<evidence type="ECO:0000313" key="2">
    <source>
        <dbReference type="Proteomes" id="UP000283975"/>
    </source>
</evidence>
<accession>A0A414ASU9</accession>
<evidence type="ECO:0008006" key="3">
    <source>
        <dbReference type="Google" id="ProtNLM"/>
    </source>
</evidence>
<reference evidence="1 2" key="1">
    <citation type="submission" date="2018-08" db="EMBL/GenBank/DDBJ databases">
        <title>A genome reference for cultivated species of the human gut microbiota.</title>
        <authorList>
            <person name="Zou Y."/>
            <person name="Xue W."/>
            <person name="Luo G."/>
        </authorList>
    </citation>
    <scope>NUCLEOTIDE SEQUENCE [LARGE SCALE GENOMIC DNA]</scope>
    <source>
        <strain evidence="1 2">AM35-14</strain>
    </source>
</reference>
<name>A0A414ASU9_9FIRM</name>
<dbReference type="EMBL" id="QSHZ01000020">
    <property type="protein sequence ID" value="RHC54590.1"/>
    <property type="molecule type" value="Genomic_DNA"/>
</dbReference>
<sequence length="143" mass="16683">MASKLFRTPVELKNYMQVLCDKAIKATVEEAKKQLTKCIDEQYYKDPEFYPNVYERTEAFLNSATGQLLSNNSAEIYIDVEGMHYKNNFNAMQVVTWASNSQHGANYYQTSTPDFWSTYIEWCNENLIELLKINLRKVGLKIK</sequence>
<comment type="caution">
    <text evidence="1">The sequence shown here is derived from an EMBL/GenBank/DDBJ whole genome shotgun (WGS) entry which is preliminary data.</text>
</comment>
<dbReference type="AlphaFoldDB" id="A0A414ASU9"/>
<evidence type="ECO:0000313" key="1">
    <source>
        <dbReference type="EMBL" id="RHC54590.1"/>
    </source>
</evidence>
<dbReference type="RefSeq" id="WP_054354566.1">
    <property type="nucleotide sequence ID" value="NZ_JADMVR010000005.1"/>
</dbReference>